<keyword evidence="1 2" id="KW-0597">Phosphoprotein</keyword>
<feature type="domain" description="Response regulatory" evidence="3">
    <location>
        <begin position="4"/>
        <end position="121"/>
    </location>
</feature>
<accession>A0ABM7YL28</accession>
<dbReference type="SUPFAM" id="SSF52172">
    <property type="entry name" value="CheY-like"/>
    <property type="match status" value="1"/>
</dbReference>
<dbReference type="Proteomes" id="UP001057498">
    <property type="component" value="Chromosome"/>
</dbReference>
<dbReference type="PANTHER" id="PTHR44591:SF25">
    <property type="entry name" value="CHEMOTAXIS TWO-COMPONENT RESPONSE REGULATOR"/>
    <property type="match status" value="1"/>
</dbReference>
<dbReference type="InterPro" id="IPR011006">
    <property type="entry name" value="CheY-like_superfamily"/>
</dbReference>
<feature type="modified residue" description="4-aspartylphosphate" evidence="2">
    <location>
        <position position="54"/>
    </location>
</feature>
<evidence type="ECO:0000259" key="3">
    <source>
        <dbReference type="PROSITE" id="PS50110"/>
    </source>
</evidence>
<proteinExistence type="predicted"/>
<dbReference type="PANTHER" id="PTHR44591">
    <property type="entry name" value="STRESS RESPONSE REGULATOR PROTEIN 1"/>
    <property type="match status" value="1"/>
</dbReference>
<dbReference type="Pfam" id="PF00072">
    <property type="entry name" value="Response_reg"/>
    <property type="match status" value="1"/>
</dbReference>
<name>A0ABM7YL28_9BURK</name>
<dbReference type="Gene3D" id="3.40.50.2300">
    <property type="match status" value="1"/>
</dbReference>
<dbReference type="RefSeq" id="WP_251973207.1">
    <property type="nucleotide sequence ID" value="NZ_AP025730.1"/>
</dbReference>
<dbReference type="InterPro" id="IPR001789">
    <property type="entry name" value="Sig_transdc_resp-reg_receiver"/>
</dbReference>
<protein>
    <submittedName>
        <fullName evidence="4">Response regulator</fullName>
    </submittedName>
</protein>
<dbReference type="EMBL" id="AP025730">
    <property type="protein sequence ID" value="BDI05146.1"/>
    <property type="molecule type" value="Genomic_DNA"/>
</dbReference>
<sequence length="123" mass="13468">MNTTILVVDDSSSLQALVKMSLNRAGFDLLEAPDGRQALSELDQAAKVHLVVSDVNMPTMDGITCLQEVKQHPRHRFTPVVMLTTEDSGSRMAQARSAGAKAWLTKPFNPPMLLDAAPRVWPN</sequence>
<reference evidence="4" key="1">
    <citation type="submission" date="2022-04" db="EMBL/GenBank/DDBJ databases">
        <title>Whole genome sequence of Sphaerotilus sp. FB-5.</title>
        <authorList>
            <person name="Takeda M."/>
            <person name="Narihara S."/>
            <person name="Akimoto M."/>
            <person name="Akimoto R."/>
            <person name="Nishiyashiki S."/>
            <person name="Murakami T."/>
        </authorList>
    </citation>
    <scope>NUCLEOTIDE SEQUENCE</scope>
    <source>
        <strain evidence="4">FB-5</strain>
    </source>
</reference>
<dbReference type="PROSITE" id="PS50110">
    <property type="entry name" value="RESPONSE_REGULATORY"/>
    <property type="match status" value="1"/>
</dbReference>
<keyword evidence="5" id="KW-1185">Reference proteome</keyword>
<organism evidence="4 5">
    <name type="scientific">Sphaerotilus microaerophilus</name>
    <dbReference type="NCBI Taxonomy" id="2914710"/>
    <lineage>
        <taxon>Bacteria</taxon>
        <taxon>Pseudomonadati</taxon>
        <taxon>Pseudomonadota</taxon>
        <taxon>Betaproteobacteria</taxon>
        <taxon>Burkholderiales</taxon>
        <taxon>Sphaerotilaceae</taxon>
        <taxon>Sphaerotilus</taxon>
    </lineage>
</organism>
<evidence type="ECO:0000313" key="5">
    <source>
        <dbReference type="Proteomes" id="UP001057498"/>
    </source>
</evidence>
<dbReference type="SMART" id="SM00448">
    <property type="entry name" value="REC"/>
    <property type="match status" value="1"/>
</dbReference>
<evidence type="ECO:0000313" key="4">
    <source>
        <dbReference type="EMBL" id="BDI05146.1"/>
    </source>
</evidence>
<gene>
    <name evidence="4" type="primary">cheY_2</name>
    <name evidence="4" type="ORF">CATMQ487_21160</name>
</gene>
<evidence type="ECO:0000256" key="1">
    <source>
        <dbReference type="ARBA" id="ARBA00022553"/>
    </source>
</evidence>
<dbReference type="InterPro" id="IPR050595">
    <property type="entry name" value="Bact_response_regulator"/>
</dbReference>
<evidence type="ECO:0000256" key="2">
    <source>
        <dbReference type="PROSITE-ProRule" id="PRU00169"/>
    </source>
</evidence>